<accession>A0AAV8A2C1</accession>
<feature type="transmembrane region" description="Helical" evidence="1">
    <location>
        <begin position="91"/>
        <end position="117"/>
    </location>
</feature>
<gene>
    <name evidence="2" type="ORF">M0812_08797</name>
</gene>
<dbReference type="AlphaFoldDB" id="A0AAV8A2C1"/>
<proteinExistence type="predicted"/>
<feature type="transmembrane region" description="Helical" evidence="1">
    <location>
        <begin position="57"/>
        <end position="79"/>
    </location>
</feature>
<keyword evidence="1" id="KW-1133">Transmembrane helix</keyword>
<keyword evidence="1" id="KW-0472">Membrane</keyword>
<reference evidence="2" key="1">
    <citation type="submission" date="2022-08" db="EMBL/GenBank/DDBJ databases">
        <title>Novel sulphate-reducing endosymbionts in the free-living metamonad Anaeramoeba.</title>
        <authorList>
            <person name="Jerlstrom-Hultqvist J."/>
            <person name="Cepicka I."/>
            <person name="Gallot-Lavallee L."/>
            <person name="Salas-Leiva D."/>
            <person name="Curtis B.A."/>
            <person name="Zahonova K."/>
            <person name="Pipaliya S."/>
            <person name="Dacks J."/>
            <person name="Roger A.J."/>
        </authorList>
    </citation>
    <scope>NUCLEOTIDE SEQUENCE</scope>
    <source>
        <strain evidence="2">Busselton2</strain>
    </source>
</reference>
<comment type="caution">
    <text evidence="2">The sequence shown here is derived from an EMBL/GenBank/DDBJ whole genome shotgun (WGS) entry which is preliminary data.</text>
</comment>
<feature type="transmembrane region" description="Helical" evidence="1">
    <location>
        <begin position="176"/>
        <end position="196"/>
    </location>
</feature>
<name>A0AAV8A2C1_9EUKA</name>
<protein>
    <submittedName>
        <fullName evidence="2">Fasting-inducible integral membrane protein tm6p1-related</fullName>
    </submittedName>
</protein>
<dbReference type="Proteomes" id="UP001146793">
    <property type="component" value="Unassembled WGS sequence"/>
</dbReference>
<dbReference type="EMBL" id="JANTQA010000021">
    <property type="protein sequence ID" value="KAJ3446260.1"/>
    <property type="molecule type" value="Genomic_DNA"/>
</dbReference>
<evidence type="ECO:0000256" key="1">
    <source>
        <dbReference type="SAM" id="Phobius"/>
    </source>
</evidence>
<keyword evidence="1" id="KW-0812">Transmembrane</keyword>
<evidence type="ECO:0000313" key="2">
    <source>
        <dbReference type="EMBL" id="KAJ3446260.1"/>
    </source>
</evidence>
<organism evidence="2 3">
    <name type="scientific">Anaeramoeba flamelloides</name>
    <dbReference type="NCBI Taxonomy" id="1746091"/>
    <lineage>
        <taxon>Eukaryota</taxon>
        <taxon>Metamonada</taxon>
        <taxon>Anaeramoebidae</taxon>
        <taxon>Anaeramoeba</taxon>
    </lineage>
</organism>
<feature type="transmembrane region" description="Helical" evidence="1">
    <location>
        <begin position="142"/>
        <end position="164"/>
    </location>
</feature>
<feature type="transmembrane region" description="Helical" evidence="1">
    <location>
        <begin position="12"/>
        <end position="34"/>
    </location>
</feature>
<sequence>MGTKVTLAFSKVTTYVIYFCILTILTTTTLSISLKHNMPEIILPTISMTENQFPEQFIARFGFVPVGVFFIIFQIVFHWNEINQPNRKRSLFRSLILNSLLVCGILCGVCLAGHSLFPVSTHWNLNFINWVWETHWDFDTGIHHIFSTSLFFFAFFHMFFAVVYDRFFKKMSWKIYPLNVRLIIVSIYFFLSQGLLYLFGYEVFIKKGSEYTITKLHMSSIIEVISIILILLYFDTYKYEFKNVSVSFDMTTPKITKSSPVHKKRKKIIKYN</sequence>
<evidence type="ECO:0000313" key="3">
    <source>
        <dbReference type="Proteomes" id="UP001146793"/>
    </source>
</evidence>
<feature type="transmembrane region" description="Helical" evidence="1">
    <location>
        <begin position="216"/>
        <end position="234"/>
    </location>
</feature>